<dbReference type="InterPro" id="IPR006043">
    <property type="entry name" value="NCS2"/>
</dbReference>
<gene>
    <name evidence="8" type="ORF">H6A19_05155</name>
</gene>
<feature type="transmembrane region" description="Helical" evidence="7">
    <location>
        <begin position="197"/>
        <end position="218"/>
    </location>
</feature>
<feature type="transmembrane region" description="Helical" evidence="7">
    <location>
        <begin position="107"/>
        <end position="127"/>
    </location>
</feature>
<evidence type="ECO:0000256" key="7">
    <source>
        <dbReference type="SAM" id="Phobius"/>
    </source>
</evidence>
<comment type="caution">
    <text evidence="8">The sequence shown here is derived from an EMBL/GenBank/DDBJ whole genome shotgun (WGS) entry which is preliminary data.</text>
</comment>
<reference evidence="8 9" key="1">
    <citation type="journal article" date="2021" name="Sci. Rep.">
        <title>The distribution of antibiotic resistance genes in chicken gut microbiota commensals.</title>
        <authorList>
            <person name="Juricova H."/>
            <person name="Matiasovicova J."/>
            <person name="Kubasova T."/>
            <person name="Cejkova D."/>
            <person name="Rychlik I."/>
        </authorList>
    </citation>
    <scope>NUCLEOTIDE SEQUENCE [LARGE SCALE GENOMIC DNA]</scope>
    <source>
        <strain evidence="8 9">An435</strain>
    </source>
</reference>
<accession>A0ABS2FDW2</accession>
<name>A0ABS2FDW2_9CLOT</name>
<proteinExistence type="inferred from homology"/>
<keyword evidence="5 7" id="KW-1133">Transmembrane helix</keyword>
<evidence type="ECO:0000256" key="1">
    <source>
        <dbReference type="ARBA" id="ARBA00004141"/>
    </source>
</evidence>
<feature type="transmembrane region" description="Helical" evidence="7">
    <location>
        <begin position="56"/>
        <end position="77"/>
    </location>
</feature>
<keyword evidence="9" id="KW-1185">Reference proteome</keyword>
<dbReference type="InterPro" id="IPR006042">
    <property type="entry name" value="Xan_ur_permease"/>
</dbReference>
<keyword evidence="3" id="KW-0813">Transport</keyword>
<evidence type="ECO:0000256" key="4">
    <source>
        <dbReference type="ARBA" id="ARBA00022692"/>
    </source>
</evidence>
<comment type="subcellular location">
    <subcellularLocation>
        <location evidence="1">Membrane</location>
        <topology evidence="1">Multi-pass membrane protein</topology>
    </subcellularLocation>
</comment>
<dbReference type="NCBIfam" id="NF037981">
    <property type="entry name" value="NCS2_1"/>
    <property type="match status" value="1"/>
</dbReference>
<protein>
    <submittedName>
        <fullName evidence="8">Purine permease</fullName>
    </submittedName>
</protein>
<feature type="transmembrane region" description="Helical" evidence="7">
    <location>
        <begin position="21"/>
        <end position="44"/>
    </location>
</feature>
<feature type="transmembrane region" description="Helical" evidence="7">
    <location>
        <begin position="172"/>
        <end position="190"/>
    </location>
</feature>
<feature type="transmembrane region" description="Helical" evidence="7">
    <location>
        <begin position="406"/>
        <end position="430"/>
    </location>
</feature>
<feature type="transmembrane region" description="Helical" evidence="7">
    <location>
        <begin position="317"/>
        <end position="336"/>
    </location>
</feature>
<feature type="transmembrane region" description="Helical" evidence="7">
    <location>
        <begin position="342"/>
        <end position="363"/>
    </location>
</feature>
<dbReference type="EMBL" id="JACJLL010000021">
    <property type="protein sequence ID" value="MBM6818735.1"/>
    <property type="molecule type" value="Genomic_DNA"/>
</dbReference>
<feature type="transmembrane region" description="Helical" evidence="7">
    <location>
        <begin position="233"/>
        <end position="254"/>
    </location>
</feature>
<dbReference type="NCBIfam" id="TIGR00801">
    <property type="entry name" value="ncs2"/>
    <property type="match status" value="1"/>
</dbReference>
<evidence type="ECO:0000256" key="6">
    <source>
        <dbReference type="ARBA" id="ARBA00023136"/>
    </source>
</evidence>
<evidence type="ECO:0000313" key="8">
    <source>
        <dbReference type="EMBL" id="MBM6818735.1"/>
    </source>
</evidence>
<dbReference type="PANTHER" id="PTHR42810:SF2">
    <property type="entry name" value="PURINE PERMEASE C1399.01C-RELATED"/>
    <property type="match status" value="1"/>
</dbReference>
<evidence type="ECO:0000256" key="5">
    <source>
        <dbReference type="ARBA" id="ARBA00022989"/>
    </source>
</evidence>
<evidence type="ECO:0000256" key="3">
    <source>
        <dbReference type="ARBA" id="ARBA00022448"/>
    </source>
</evidence>
<dbReference type="Proteomes" id="UP000767334">
    <property type="component" value="Unassembled WGS sequence"/>
</dbReference>
<dbReference type="RefSeq" id="WP_148324678.1">
    <property type="nucleotide sequence ID" value="NZ_JACJLL010000021.1"/>
</dbReference>
<feature type="transmembrane region" description="Helical" evidence="7">
    <location>
        <begin position="134"/>
        <end position="152"/>
    </location>
</feature>
<sequence length="456" mass="47798">MEESNKSELFNFFGKLSFKEIVPLGLQHVVAMIVGCVTPAIIVASTAGLDASDKILLVQSSLVFSGIATLIQIFSIGRKIGARLPVIMGVSFAYVPTLTAIAGEFSIATIFGAQICGALVSIIFGIFSKKLIKFFPPIVTGTVIFAIGLSLYSTAVKYIAGGVGNEGFGSPLNWLVAIITLSVVIFLNFFSKGTLKLASILFGIMAGYIISLFLGMVSFTDVSAASWFQMPKFLHFGISFNATAIISMVVMHIVNSVQAIGDLSATTSGAMNRKATDEEISGGIIGNGVSSMLGALFGCMPVATFSSNVGIVTMNKVINRGVFIFASIVIIVAGLVPKFSSMLISIPQCVLGGATVTVFATITMTGIKMIASTKLTARSTTIAGLSIALGTGIVQVEGSLGLFPAWAISIFGKSSIIVTALVAIILNLVLPKEENNEVKVEIEEKDKEDIGVINKA</sequence>
<dbReference type="Pfam" id="PF00860">
    <property type="entry name" value="Xan_ur_permease"/>
    <property type="match status" value="1"/>
</dbReference>
<keyword evidence="6 7" id="KW-0472">Membrane</keyword>
<feature type="transmembrane region" description="Helical" evidence="7">
    <location>
        <begin position="84"/>
        <end position="101"/>
    </location>
</feature>
<organism evidence="8 9">
    <name type="scientific">Clostridium saudiense</name>
    <dbReference type="NCBI Taxonomy" id="1414720"/>
    <lineage>
        <taxon>Bacteria</taxon>
        <taxon>Bacillati</taxon>
        <taxon>Bacillota</taxon>
        <taxon>Clostridia</taxon>
        <taxon>Eubacteriales</taxon>
        <taxon>Clostridiaceae</taxon>
        <taxon>Clostridium</taxon>
    </lineage>
</organism>
<dbReference type="PANTHER" id="PTHR42810">
    <property type="entry name" value="PURINE PERMEASE C1399.01C-RELATED"/>
    <property type="match status" value="1"/>
</dbReference>
<evidence type="ECO:0000256" key="2">
    <source>
        <dbReference type="ARBA" id="ARBA00008821"/>
    </source>
</evidence>
<keyword evidence="4 7" id="KW-0812">Transmembrane</keyword>
<evidence type="ECO:0000313" key="9">
    <source>
        <dbReference type="Proteomes" id="UP000767334"/>
    </source>
</evidence>
<comment type="similarity">
    <text evidence="2">Belongs to the nucleobase:cation symporter-2 (NCS2) (TC 2.A.40) family.</text>
</comment>